<protein>
    <submittedName>
        <fullName evidence="1">Uncharacterized protein</fullName>
    </submittedName>
</protein>
<accession>A0AAV9Z9Z5</accession>
<organism evidence="1 2">
    <name type="scientific">Favolaschia claudopus</name>
    <dbReference type="NCBI Taxonomy" id="2862362"/>
    <lineage>
        <taxon>Eukaryota</taxon>
        <taxon>Fungi</taxon>
        <taxon>Dikarya</taxon>
        <taxon>Basidiomycota</taxon>
        <taxon>Agaricomycotina</taxon>
        <taxon>Agaricomycetes</taxon>
        <taxon>Agaricomycetidae</taxon>
        <taxon>Agaricales</taxon>
        <taxon>Marasmiineae</taxon>
        <taxon>Mycenaceae</taxon>
        <taxon>Favolaschia</taxon>
    </lineage>
</organism>
<dbReference type="Proteomes" id="UP001362999">
    <property type="component" value="Unassembled WGS sequence"/>
</dbReference>
<gene>
    <name evidence="1" type="ORF">R3P38DRAFT_567656</name>
</gene>
<dbReference type="InterPro" id="IPR051667">
    <property type="entry name" value="Archaeal_ATPase_domain"/>
</dbReference>
<dbReference type="InterPro" id="IPR027417">
    <property type="entry name" value="P-loop_NTPase"/>
</dbReference>
<comment type="caution">
    <text evidence="1">The sequence shown here is derived from an EMBL/GenBank/DDBJ whole genome shotgun (WGS) entry which is preliminary data.</text>
</comment>
<dbReference type="SUPFAM" id="SSF52540">
    <property type="entry name" value="P-loop containing nucleoside triphosphate hydrolases"/>
    <property type="match status" value="1"/>
</dbReference>
<dbReference type="AlphaFoldDB" id="A0AAV9Z9Z5"/>
<keyword evidence="2" id="KW-1185">Reference proteome</keyword>
<dbReference type="EMBL" id="JAWWNJ010000177">
    <property type="protein sequence ID" value="KAK6974961.1"/>
    <property type="molecule type" value="Genomic_DNA"/>
</dbReference>
<reference evidence="1 2" key="1">
    <citation type="journal article" date="2024" name="J Genomics">
        <title>Draft genome sequencing and assembly of Favolaschia claudopus CIRM-BRFM 2984 isolated from oak limbs.</title>
        <authorList>
            <person name="Navarro D."/>
            <person name="Drula E."/>
            <person name="Chaduli D."/>
            <person name="Cazenave R."/>
            <person name="Ahrendt S."/>
            <person name="Wang J."/>
            <person name="Lipzen A."/>
            <person name="Daum C."/>
            <person name="Barry K."/>
            <person name="Grigoriev I.V."/>
            <person name="Favel A."/>
            <person name="Rosso M.N."/>
            <person name="Martin F."/>
        </authorList>
    </citation>
    <scope>NUCLEOTIDE SEQUENCE [LARGE SCALE GENOMIC DNA]</scope>
    <source>
        <strain evidence="1 2">CIRM-BRFM 2984</strain>
    </source>
</reference>
<sequence length="303" mass="34421">MFSAFNARGGARTGSVSALCVASCRSHAPAIGKPGSTTATCGCSYISLRYMQSHHTKLRKPQPQRTSIPIHWFFRTNIPRRRTSFLPVDMQKRNFFGLGEIVGVLTNPAETVRSLTESKRLLDEARRDLSEQKERSQLRVKHTFSRYPGFFPRTAETRILEQVLEGEPSFTVLFGASSVGKTAILREVLCGEEYHVLHFDLRIAGFADLASLYTSLSQQMEQYFEEIGKIDGYEEFEKESWGFKHDRLNVERRLAETQPGSDVRNVRTSDIARLMELFQVGCLPARRLGLTFVLEFSTQISRI</sequence>
<evidence type="ECO:0000313" key="1">
    <source>
        <dbReference type="EMBL" id="KAK6974961.1"/>
    </source>
</evidence>
<name>A0AAV9Z9Z5_9AGAR</name>
<dbReference type="Gene3D" id="3.40.50.300">
    <property type="entry name" value="P-loop containing nucleotide triphosphate hydrolases"/>
    <property type="match status" value="1"/>
</dbReference>
<dbReference type="PANTHER" id="PTHR37096:SF1">
    <property type="entry name" value="AAA+ ATPASE DOMAIN-CONTAINING PROTEIN"/>
    <property type="match status" value="1"/>
</dbReference>
<proteinExistence type="predicted"/>
<dbReference type="PANTHER" id="PTHR37096">
    <property type="entry name" value="YALI0E33429P"/>
    <property type="match status" value="1"/>
</dbReference>
<evidence type="ECO:0000313" key="2">
    <source>
        <dbReference type="Proteomes" id="UP001362999"/>
    </source>
</evidence>